<evidence type="ECO:0000256" key="6">
    <source>
        <dbReference type="ARBA" id="ARBA00023136"/>
    </source>
</evidence>
<feature type="transmembrane region" description="Helical" evidence="7">
    <location>
        <begin position="138"/>
        <end position="161"/>
    </location>
</feature>
<evidence type="ECO:0000256" key="7">
    <source>
        <dbReference type="RuleBase" id="RU363032"/>
    </source>
</evidence>
<evidence type="ECO:0000256" key="4">
    <source>
        <dbReference type="ARBA" id="ARBA00022692"/>
    </source>
</evidence>
<organism evidence="9 10">
    <name type="scientific">Rhizobium rhizoryzae</name>
    <dbReference type="NCBI Taxonomy" id="451876"/>
    <lineage>
        <taxon>Bacteria</taxon>
        <taxon>Pseudomonadati</taxon>
        <taxon>Pseudomonadota</taxon>
        <taxon>Alphaproteobacteria</taxon>
        <taxon>Hyphomicrobiales</taxon>
        <taxon>Rhizobiaceae</taxon>
        <taxon>Rhizobium/Agrobacterium group</taxon>
        <taxon>Rhizobium</taxon>
    </lineage>
</organism>
<dbReference type="PANTHER" id="PTHR32243:SF18">
    <property type="entry name" value="INNER MEMBRANE ABC TRANSPORTER PERMEASE PROTEIN YCJP"/>
    <property type="match status" value="1"/>
</dbReference>
<feature type="transmembrane region" description="Helical" evidence="7">
    <location>
        <begin position="245"/>
        <end position="263"/>
    </location>
</feature>
<dbReference type="Gene3D" id="1.10.3720.10">
    <property type="entry name" value="MetI-like"/>
    <property type="match status" value="1"/>
</dbReference>
<keyword evidence="4 7" id="KW-0812">Transmembrane</keyword>
<feature type="transmembrane region" description="Helical" evidence="7">
    <location>
        <begin position="182"/>
        <end position="204"/>
    </location>
</feature>
<evidence type="ECO:0000256" key="5">
    <source>
        <dbReference type="ARBA" id="ARBA00022989"/>
    </source>
</evidence>
<gene>
    <name evidence="9" type="ORF">GGQ72_004306</name>
</gene>
<comment type="similarity">
    <text evidence="7">Belongs to the binding-protein-dependent transport system permease family.</text>
</comment>
<dbReference type="InterPro" id="IPR050901">
    <property type="entry name" value="BP-dep_ABC_trans_perm"/>
</dbReference>
<reference evidence="9 10" key="1">
    <citation type="submission" date="2020-08" db="EMBL/GenBank/DDBJ databases">
        <title>Genomic Encyclopedia of Type Strains, Phase IV (KMG-IV): sequencing the most valuable type-strain genomes for metagenomic binning, comparative biology and taxonomic classification.</title>
        <authorList>
            <person name="Goeker M."/>
        </authorList>
    </citation>
    <scope>NUCLEOTIDE SEQUENCE [LARGE SCALE GENOMIC DNA]</scope>
    <source>
        <strain evidence="9 10">DSM 29514</strain>
    </source>
</reference>
<dbReference type="InterPro" id="IPR035906">
    <property type="entry name" value="MetI-like_sf"/>
</dbReference>
<dbReference type="PROSITE" id="PS50928">
    <property type="entry name" value="ABC_TM1"/>
    <property type="match status" value="1"/>
</dbReference>
<evidence type="ECO:0000256" key="2">
    <source>
        <dbReference type="ARBA" id="ARBA00022448"/>
    </source>
</evidence>
<name>A0A7W6LJX5_9HYPH</name>
<protein>
    <submittedName>
        <fullName evidence="9">Trehalose/maltose transport system permease protein</fullName>
    </submittedName>
</protein>
<dbReference type="GO" id="GO:0055085">
    <property type="term" value="P:transmembrane transport"/>
    <property type="evidence" value="ECO:0007669"/>
    <property type="project" value="InterPro"/>
</dbReference>
<comment type="subcellular location">
    <subcellularLocation>
        <location evidence="1 7">Cell membrane</location>
        <topology evidence="1 7">Multi-pass membrane protein</topology>
    </subcellularLocation>
</comment>
<feature type="transmembrane region" description="Helical" evidence="7">
    <location>
        <begin position="107"/>
        <end position="126"/>
    </location>
</feature>
<dbReference type="SUPFAM" id="SSF161098">
    <property type="entry name" value="MetI-like"/>
    <property type="match status" value="1"/>
</dbReference>
<dbReference type="GO" id="GO:0005886">
    <property type="term" value="C:plasma membrane"/>
    <property type="evidence" value="ECO:0007669"/>
    <property type="project" value="UniProtKB-SubCell"/>
</dbReference>
<dbReference type="EMBL" id="JACIEC010000010">
    <property type="protein sequence ID" value="MBB4145741.1"/>
    <property type="molecule type" value="Genomic_DNA"/>
</dbReference>
<dbReference type="InterPro" id="IPR000515">
    <property type="entry name" value="MetI-like"/>
</dbReference>
<feature type="transmembrane region" description="Helical" evidence="7">
    <location>
        <begin position="70"/>
        <end position="95"/>
    </location>
</feature>
<keyword evidence="6 7" id="KW-0472">Membrane</keyword>
<dbReference type="Pfam" id="PF00528">
    <property type="entry name" value="BPD_transp_1"/>
    <property type="match status" value="1"/>
</dbReference>
<evidence type="ECO:0000256" key="3">
    <source>
        <dbReference type="ARBA" id="ARBA00022475"/>
    </source>
</evidence>
<keyword evidence="10" id="KW-1185">Reference proteome</keyword>
<dbReference type="PANTHER" id="PTHR32243">
    <property type="entry name" value="MALTOSE TRANSPORT SYSTEM PERMEASE-RELATED"/>
    <property type="match status" value="1"/>
</dbReference>
<comment type="caution">
    <text evidence="9">The sequence shown here is derived from an EMBL/GenBank/DDBJ whole genome shotgun (WGS) entry which is preliminary data.</text>
</comment>
<keyword evidence="2 7" id="KW-0813">Transport</keyword>
<accession>A0A7W6LJX5</accession>
<dbReference type="Proteomes" id="UP000519897">
    <property type="component" value="Unassembled WGS sequence"/>
</dbReference>
<keyword evidence="5 7" id="KW-1133">Transmembrane helix</keyword>
<dbReference type="CDD" id="cd06261">
    <property type="entry name" value="TM_PBP2"/>
    <property type="match status" value="1"/>
</dbReference>
<dbReference type="RefSeq" id="WP_165137312.1">
    <property type="nucleotide sequence ID" value="NZ_CP049251.1"/>
</dbReference>
<evidence type="ECO:0000313" key="10">
    <source>
        <dbReference type="Proteomes" id="UP000519897"/>
    </source>
</evidence>
<keyword evidence="3" id="KW-1003">Cell membrane</keyword>
<evidence type="ECO:0000313" key="9">
    <source>
        <dbReference type="EMBL" id="MBB4145741.1"/>
    </source>
</evidence>
<feature type="transmembrane region" description="Helical" evidence="7">
    <location>
        <begin position="9"/>
        <end position="30"/>
    </location>
</feature>
<evidence type="ECO:0000256" key="1">
    <source>
        <dbReference type="ARBA" id="ARBA00004651"/>
    </source>
</evidence>
<dbReference type="AlphaFoldDB" id="A0A7W6LJX5"/>
<evidence type="ECO:0000259" key="8">
    <source>
        <dbReference type="PROSITE" id="PS50928"/>
    </source>
</evidence>
<proteinExistence type="inferred from homology"/>
<feature type="domain" description="ABC transmembrane type-1" evidence="8">
    <location>
        <begin position="70"/>
        <end position="263"/>
    </location>
</feature>
<sequence>MVQRILSRAAFYIVLAIGLLYILFPFYWMIVNSLKPSAELFATPLSYWPRQLTLDNYRAVLADGSFVRSIVNSLIVAGGATILSLMLSSMAAYALARYRFAGKQVTLYTILGMSTFPQIAVLGGLFTLARTLGIYNTYWALILSYMIFTLPFCVWVLTSFIKEIPDTLDEAATIDGASPAQLLWKVIIPLAGPGLVATGLLSFINAWNEFLFALTLTADNQARTVPVAVALFSGQSEHELPWGKITAASTVVTVPVVLLALMFQKRIVEGLTSGAVKG</sequence>